<keyword evidence="3" id="KW-0804">Transcription</keyword>
<reference evidence="5 6" key="1">
    <citation type="submission" date="2020-08" db="EMBL/GenBank/DDBJ databases">
        <authorList>
            <person name="Ren C."/>
            <person name="Gu Y."/>
            <person name="Xu Y."/>
        </authorList>
    </citation>
    <scope>NUCLEOTIDE SEQUENCE [LARGE SCALE GENOMIC DNA]</scope>
    <source>
        <strain evidence="5 6">LBM18003</strain>
    </source>
</reference>
<gene>
    <name evidence="5" type="ORF">H6X83_11030</name>
</gene>
<dbReference type="InterPro" id="IPR009057">
    <property type="entry name" value="Homeodomain-like_sf"/>
</dbReference>
<evidence type="ECO:0000259" key="4">
    <source>
        <dbReference type="PROSITE" id="PS01124"/>
    </source>
</evidence>
<dbReference type="GO" id="GO:0043565">
    <property type="term" value="F:sequence-specific DNA binding"/>
    <property type="evidence" value="ECO:0007669"/>
    <property type="project" value="InterPro"/>
</dbReference>
<dbReference type="PROSITE" id="PS01124">
    <property type="entry name" value="HTH_ARAC_FAMILY_2"/>
    <property type="match status" value="1"/>
</dbReference>
<dbReference type="SUPFAM" id="SSF46689">
    <property type="entry name" value="Homeodomain-like"/>
    <property type="match status" value="2"/>
</dbReference>
<evidence type="ECO:0000256" key="2">
    <source>
        <dbReference type="ARBA" id="ARBA00023125"/>
    </source>
</evidence>
<dbReference type="KEGG" id="caml:H6X83_11030"/>
<feature type="domain" description="HTH araC/xylS-type" evidence="4">
    <location>
        <begin position="157"/>
        <end position="255"/>
    </location>
</feature>
<keyword evidence="6" id="KW-1185">Reference proteome</keyword>
<protein>
    <submittedName>
        <fullName evidence="5">Helix-turn-helix transcriptional regulator</fullName>
    </submittedName>
</protein>
<dbReference type="Proteomes" id="UP000516046">
    <property type="component" value="Chromosome"/>
</dbReference>
<dbReference type="SMART" id="SM00342">
    <property type="entry name" value="HTH_ARAC"/>
    <property type="match status" value="1"/>
</dbReference>
<dbReference type="RefSeq" id="WP_212506532.1">
    <property type="nucleotide sequence ID" value="NZ_CP060696.1"/>
</dbReference>
<dbReference type="Pfam" id="PF12833">
    <property type="entry name" value="HTH_18"/>
    <property type="match status" value="1"/>
</dbReference>
<dbReference type="GO" id="GO:0003700">
    <property type="term" value="F:DNA-binding transcription factor activity"/>
    <property type="evidence" value="ECO:0007669"/>
    <property type="project" value="InterPro"/>
</dbReference>
<dbReference type="AlphaFoldDB" id="A0A7G9WFK0"/>
<dbReference type="EMBL" id="CP060696">
    <property type="protein sequence ID" value="QNO17462.1"/>
    <property type="molecule type" value="Genomic_DNA"/>
</dbReference>
<proteinExistence type="predicted"/>
<keyword evidence="1" id="KW-0805">Transcription regulation</keyword>
<dbReference type="PANTHER" id="PTHR43280:SF28">
    <property type="entry name" value="HTH-TYPE TRANSCRIPTIONAL ACTIVATOR RHAS"/>
    <property type="match status" value="1"/>
</dbReference>
<keyword evidence="2" id="KW-0238">DNA-binding</keyword>
<dbReference type="PROSITE" id="PS00041">
    <property type="entry name" value="HTH_ARAC_FAMILY_1"/>
    <property type="match status" value="1"/>
</dbReference>
<sequence>MSINTLTYDKSIFHFLSGMQGSVPNRMLLSCPFRDAFMVYCTQESCRMEESSCIWQLPAQSLILVRAGQTPAVAPAATKTLHFSSFLAEGKLPFCTDSEPAVFVPIPGSDLFDFCTELAAQPPSAETDRQLTALSERIQVETQALAAKGTLPPASIRTLKQILDTRYTEKLTLDSLSKELHWNKYKLDKDFKRYYGSSPFEYLLNVRVEEACTLLRSTSRSVLDIGFAVGIENTSYFIRLFKKRTGMSPLAFRTHFSKVPESRAKKDTEA</sequence>
<evidence type="ECO:0000313" key="6">
    <source>
        <dbReference type="Proteomes" id="UP000516046"/>
    </source>
</evidence>
<evidence type="ECO:0000256" key="1">
    <source>
        <dbReference type="ARBA" id="ARBA00023015"/>
    </source>
</evidence>
<dbReference type="InterPro" id="IPR018062">
    <property type="entry name" value="HTH_AraC-typ_CS"/>
</dbReference>
<dbReference type="InterPro" id="IPR018060">
    <property type="entry name" value="HTH_AraC"/>
</dbReference>
<evidence type="ECO:0000256" key="3">
    <source>
        <dbReference type="ARBA" id="ARBA00023163"/>
    </source>
</evidence>
<accession>A0A7G9WFK0</accession>
<dbReference type="Gene3D" id="1.10.10.60">
    <property type="entry name" value="Homeodomain-like"/>
    <property type="match status" value="2"/>
</dbReference>
<name>A0A7G9WFK0_9FIRM</name>
<organism evidence="5 6">
    <name type="scientific">Caproicibacterium amylolyticum</name>
    <dbReference type="NCBI Taxonomy" id="2766537"/>
    <lineage>
        <taxon>Bacteria</taxon>
        <taxon>Bacillati</taxon>
        <taxon>Bacillota</taxon>
        <taxon>Clostridia</taxon>
        <taxon>Eubacteriales</taxon>
        <taxon>Oscillospiraceae</taxon>
        <taxon>Caproicibacterium</taxon>
    </lineage>
</organism>
<dbReference type="PANTHER" id="PTHR43280">
    <property type="entry name" value="ARAC-FAMILY TRANSCRIPTIONAL REGULATOR"/>
    <property type="match status" value="1"/>
</dbReference>
<evidence type="ECO:0000313" key="5">
    <source>
        <dbReference type="EMBL" id="QNO17462.1"/>
    </source>
</evidence>